<evidence type="ECO:0000256" key="2">
    <source>
        <dbReference type="ARBA" id="ARBA00001913"/>
    </source>
</evidence>
<dbReference type="PROSITE" id="PS50119">
    <property type="entry name" value="ZF_BBOX"/>
    <property type="match status" value="1"/>
</dbReference>
<comment type="cofactor">
    <cofactor evidence="2">
        <name>Ca(2+)</name>
        <dbReference type="ChEBI" id="CHEBI:29108"/>
    </cofactor>
</comment>
<keyword evidence="8" id="KW-0456">Lyase</keyword>
<dbReference type="PANTHER" id="PTHR33407">
    <property type="entry name" value="PECTATE LYASE F-RELATED"/>
    <property type="match status" value="1"/>
</dbReference>
<feature type="domain" description="WW" evidence="12">
    <location>
        <begin position="1620"/>
        <end position="1650"/>
    </location>
</feature>
<evidence type="ECO:0000256" key="1">
    <source>
        <dbReference type="ARBA" id="ARBA00000695"/>
    </source>
</evidence>
<dbReference type="GO" id="GO:0005576">
    <property type="term" value="C:extracellular region"/>
    <property type="evidence" value="ECO:0007669"/>
    <property type="project" value="UniProtKB-SubCell"/>
</dbReference>
<feature type="domain" description="B box-type" evidence="13">
    <location>
        <begin position="923"/>
        <end position="971"/>
    </location>
</feature>
<dbReference type="SMART" id="SM00456">
    <property type="entry name" value="WW"/>
    <property type="match status" value="2"/>
</dbReference>
<keyword evidence="6" id="KW-0732">Signal</keyword>
<evidence type="ECO:0000256" key="11">
    <source>
        <dbReference type="SAM" id="MobiDB-lite"/>
    </source>
</evidence>
<dbReference type="Proteomes" id="UP000481153">
    <property type="component" value="Unassembled WGS sequence"/>
</dbReference>
<dbReference type="Gene3D" id="2.20.70.10">
    <property type="match status" value="1"/>
</dbReference>
<evidence type="ECO:0000256" key="9">
    <source>
        <dbReference type="ARBA" id="ARBA00039895"/>
    </source>
</evidence>
<dbReference type="CDD" id="cd00201">
    <property type="entry name" value="WW"/>
    <property type="match status" value="1"/>
</dbReference>
<proteinExistence type="predicted"/>
<dbReference type="InterPro" id="IPR036020">
    <property type="entry name" value="WW_dom_sf"/>
</dbReference>
<dbReference type="SUPFAM" id="SSF51045">
    <property type="entry name" value="WW domain"/>
    <property type="match status" value="1"/>
</dbReference>
<comment type="subcellular location">
    <subcellularLocation>
        <location evidence="3">Secreted</location>
    </subcellularLocation>
</comment>
<evidence type="ECO:0000256" key="4">
    <source>
        <dbReference type="ARBA" id="ARBA00012272"/>
    </source>
</evidence>
<comment type="catalytic activity">
    <reaction evidence="1">
        <text>Eliminative cleavage of (1-&gt;4)-alpha-D-galacturonan to give oligosaccharides with 4-deoxy-alpha-D-galact-4-enuronosyl groups at their non-reducing ends.</text>
        <dbReference type="EC" id="4.2.2.2"/>
    </reaction>
</comment>
<reference evidence="14 15" key="1">
    <citation type="submission" date="2019-07" db="EMBL/GenBank/DDBJ databases">
        <title>Genomics analysis of Aphanomyces spp. identifies a new class of oomycete effector associated with host adaptation.</title>
        <authorList>
            <person name="Gaulin E."/>
        </authorList>
    </citation>
    <scope>NUCLEOTIDE SEQUENCE [LARGE SCALE GENOMIC DNA]</scope>
    <source>
        <strain evidence="14 15">ATCC 201684</strain>
    </source>
</reference>
<keyword evidence="10" id="KW-0862">Zinc</keyword>
<accession>A0A6G0XFE5</accession>
<dbReference type="CDD" id="cd19757">
    <property type="entry name" value="Bbox1"/>
    <property type="match status" value="2"/>
</dbReference>
<feature type="compositionally biased region" description="Basic and acidic residues" evidence="11">
    <location>
        <begin position="1355"/>
        <end position="1377"/>
    </location>
</feature>
<dbReference type="SMART" id="SM00015">
    <property type="entry name" value="IQ"/>
    <property type="match status" value="8"/>
</dbReference>
<evidence type="ECO:0000313" key="15">
    <source>
        <dbReference type="Proteomes" id="UP000481153"/>
    </source>
</evidence>
<dbReference type="GO" id="GO:0008270">
    <property type="term" value="F:zinc ion binding"/>
    <property type="evidence" value="ECO:0007669"/>
    <property type="project" value="UniProtKB-KW"/>
</dbReference>
<dbReference type="InterPro" id="IPR004898">
    <property type="entry name" value="Pectate_lyase_PlyH/PlyE-like"/>
</dbReference>
<keyword evidence="10" id="KW-0863">Zinc-finger</keyword>
<dbReference type="PANTHER" id="PTHR33407:SF9">
    <property type="entry name" value="PECTATE LYASE F-RELATED"/>
    <property type="match status" value="1"/>
</dbReference>
<dbReference type="EMBL" id="VJMJ01000067">
    <property type="protein sequence ID" value="KAF0739000.1"/>
    <property type="molecule type" value="Genomic_DNA"/>
</dbReference>
<keyword evidence="15" id="KW-1185">Reference proteome</keyword>
<evidence type="ECO:0000259" key="12">
    <source>
        <dbReference type="PROSITE" id="PS50020"/>
    </source>
</evidence>
<evidence type="ECO:0000256" key="5">
    <source>
        <dbReference type="ARBA" id="ARBA00022525"/>
    </source>
</evidence>
<feature type="compositionally biased region" description="Polar residues" evidence="11">
    <location>
        <begin position="1379"/>
        <end position="1390"/>
    </location>
</feature>
<dbReference type="InterPro" id="IPR000315">
    <property type="entry name" value="Znf_B-box"/>
</dbReference>
<feature type="region of interest" description="Disordered" evidence="11">
    <location>
        <begin position="1333"/>
        <end position="1429"/>
    </location>
</feature>
<evidence type="ECO:0000259" key="13">
    <source>
        <dbReference type="PROSITE" id="PS50119"/>
    </source>
</evidence>
<dbReference type="EC" id="4.2.2.2" evidence="4"/>
<protein>
    <recommendedName>
        <fullName evidence="9">Probable pectate lyase F</fullName>
        <ecNumber evidence="4">4.2.2.2</ecNumber>
    </recommendedName>
</protein>
<dbReference type="GO" id="GO:0045490">
    <property type="term" value="P:pectin catabolic process"/>
    <property type="evidence" value="ECO:0007669"/>
    <property type="project" value="TreeGrafter"/>
</dbReference>
<dbReference type="PROSITE" id="PS50096">
    <property type="entry name" value="IQ"/>
    <property type="match status" value="4"/>
</dbReference>
<dbReference type="PROSITE" id="PS50020">
    <property type="entry name" value="WW_DOMAIN_2"/>
    <property type="match status" value="1"/>
</dbReference>
<organism evidence="14 15">
    <name type="scientific">Aphanomyces euteiches</name>
    <dbReference type="NCBI Taxonomy" id="100861"/>
    <lineage>
        <taxon>Eukaryota</taxon>
        <taxon>Sar</taxon>
        <taxon>Stramenopiles</taxon>
        <taxon>Oomycota</taxon>
        <taxon>Saprolegniomycetes</taxon>
        <taxon>Saprolegniales</taxon>
        <taxon>Verrucalvaceae</taxon>
        <taxon>Aphanomyces</taxon>
    </lineage>
</organism>
<dbReference type="Pfam" id="PF00397">
    <property type="entry name" value="WW"/>
    <property type="match status" value="1"/>
</dbReference>
<evidence type="ECO:0000256" key="3">
    <source>
        <dbReference type="ARBA" id="ARBA00004613"/>
    </source>
</evidence>
<sequence length="1650" mass="191511">MQQLLEHLRKIEEGKQTNARILRKFQSKKSRNDAPPVNDIDPNEIYSILQGRRRKKPSKEVVVSLAISDTPPNELPYPVEALTHRRNKLHEAMTQILRPPETAPVLPPAPSPPKVTYSLDNKLKQHLKLQHEQQIHEIRRASAQVETTMAEAQDLIPLSFLLERNMAALCQSKAGAIIKSAFHALLLQFYADAWEHWQQFIQCSRAAERQAAALVICRVFRGHRTRKACEQLRLQLGQLEKAKSDAIMRSVKTRAKCALAIQMVFRQFKMRQRQQEALRRHTAATRIQHLAVFNRQRRLALAKMLLDARLIHAALQVQRVWRGSRGRRVAKRVRTHRRQQKLFHTLSDPKLAIAYRFETNGAAFRIQRQVRRWLQRRRGRAMRQAIQASRAESKARLLLLKVVRRFKRRKRERELEASHAVRTKAARIIQRYIAQWVQHRKWKLLRVARRKQERLARMALKAKRLKPQNMVVANLSIRGASKTWRTISSRLRKPKANRKEDAVVTIQRAWRYAKKRHQVYLKALYVKLDVAASRRAALQRHVTRIQKAIRNSLQKWKARRLRRRNLAAMKIQTKYRAWCTRRITEVAQRVLHRQHASASRIQRLARHILSVEMVQRRRDAWRLQQEILEFCSVSLQRCLRKNMDFLVLQSLEGTIEDVLTYREWLTNNLYNPKDAASFPIFQILFLDYSGIKRDLWSTQSIKEFKALRLDRSKFVKLFREAFASSERLMEITSEADRVLAKLKAHPSQSRSSLAYTDFVFCMKEMAKLQIKSKKLSDDERLLQLFWRHFATSKWSQKYKAPDQMKQYALTWMEYNAQRIQRLARRDQYRQRGLILLNLKRLELQQMKIHKAAQSIQNAWRGRSSRQYMRKLMQKVFRKYIDAATGIPYWTNPQTGYSTWKKPSLLGKQDVDHNPIPLADEVTEYEVKCSNCNIEPIHETCFQCQDNYCKICFQTLHAKGKMATHQHFAIPTCTSCLYQIASRLCNECKEPYCDNCMAYLHSKGTLVGHSATALMPICIDCNGKRATRVHCQTCNKNICKSCWQFHPPEYCQPLPFISFPVEAERARFETLKTNEILAEEKRIQDAKDLEALKIKMALRIQRGWRRKVSCKTGIMHLLDLHKQKQDLWEKIRRDRLTEKNLVYQVKYLFGKADVLETDSSIQRILRGLNIYTRHKIESRARALNIPLEEYLHLGVLLPGVASINEGSNQIETSEDLRGWLVPAQAIRIQNHIVYADTVESVGETFIRLSEPFAHPGIVRSQFYGVEFSHEFPVRLIPPKAKHQVKLREMAEKPAVTKTLLSLGATFNRVAHSFDEDSFLGKALTRTAQRIQKKLHQQQFERSKRSQEVAALSMNRSEQDKRVHSLRREMSMKFDRGESIKIQQQPTQSTAATDLGTPDPPYSPQTKTKLSPPGEVQQRLNTPPFEGKTTTAKLEPNLNTTKPAEVLAPSTNSSSDTMLALNVSENDDVKDITTTNGTKLSHMEQVEADTSYSALISSLEDPSSYNVAVHQQQHTPDESTLMADSSLSNYNMAYNNAIGTTSAAYTDQGYEHANTYESYNQPNYDSYCDYNSDYTYIYNAGEDAFPSYPEDSSAYNINFDGDYQYPSDDPVPSYGDSVGDSSAIDQEWQEAYDPSSGQMYYYNTRTGESVWQ</sequence>
<evidence type="ECO:0000256" key="10">
    <source>
        <dbReference type="PROSITE-ProRule" id="PRU00024"/>
    </source>
</evidence>
<evidence type="ECO:0000313" key="14">
    <source>
        <dbReference type="EMBL" id="KAF0739000.1"/>
    </source>
</evidence>
<dbReference type="VEuPathDB" id="FungiDB:AeMF1_000501"/>
<keyword evidence="10" id="KW-0479">Metal-binding</keyword>
<gene>
    <name evidence="14" type="ORF">Ae201684_005188</name>
</gene>
<keyword evidence="5" id="KW-0964">Secreted</keyword>
<dbReference type="InterPro" id="IPR001202">
    <property type="entry name" value="WW_dom"/>
</dbReference>
<comment type="caution">
    <text evidence="14">The sequence shown here is derived from an EMBL/GenBank/DDBJ whole genome shotgun (WGS) entry which is preliminary data.</text>
</comment>
<keyword evidence="7" id="KW-0106">Calcium</keyword>
<evidence type="ECO:0000256" key="8">
    <source>
        <dbReference type="ARBA" id="ARBA00023239"/>
    </source>
</evidence>
<name>A0A6G0XFE5_9STRA</name>
<dbReference type="GO" id="GO:0030570">
    <property type="term" value="F:pectate lyase activity"/>
    <property type="evidence" value="ECO:0007669"/>
    <property type="project" value="UniProtKB-EC"/>
</dbReference>
<dbReference type="InterPro" id="IPR000048">
    <property type="entry name" value="IQ_motif_EF-hand-BS"/>
</dbReference>
<evidence type="ECO:0000256" key="7">
    <source>
        <dbReference type="ARBA" id="ARBA00022837"/>
    </source>
</evidence>
<evidence type="ECO:0000256" key="6">
    <source>
        <dbReference type="ARBA" id="ARBA00022729"/>
    </source>
</evidence>